<dbReference type="Pfam" id="PF00589">
    <property type="entry name" value="Phage_integrase"/>
    <property type="match status" value="1"/>
</dbReference>
<evidence type="ECO:0000256" key="3">
    <source>
        <dbReference type="ARBA" id="ARBA00023125"/>
    </source>
</evidence>
<accession>A0A7W4VUE4</accession>
<dbReference type="EMBL" id="JACHWR010000001">
    <property type="protein sequence ID" value="MBB3041977.1"/>
    <property type="molecule type" value="Genomic_DNA"/>
</dbReference>
<dbReference type="RefSeq" id="WP_183591819.1">
    <property type="nucleotide sequence ID" value="NZ_JACHWR010000001.1"/>
</dbReference>
<evidence type="ECO:0000256" key="4">
    <source>
        <dbReference type="ARBA" id="ARBA00023172"/>
    </source>
</evidence>
<organism evidence="8 9">
    <name type="scientific">Nocardioides soli</name>
    <dbReference type="NCBI Taxonomy" id="1036020"/>
    <lineage>
        <taxon>Bacteria</taxon>
        <taxon>Bacillati</taxon>
        <taxon>Actinomycetota</taxon>
        <taxon>Actinomycetes</taxon>
        <taxon>Propionibacteriales</taxon>
        <taxon>Nocardioidaceae</taxon>
        <taxon>Nocardioides</taxon>
    </lineage>
</organism>
<reference evidence="8 9" key="1">
    <citation type="submission" date="2020-08" db="EMBL/GenBank/DDBJ databases">
        <title>Sequencing the genomes of 1000 actinobacteria strains.</title>
        <authorList>
            <person name="Klenk H.-P."/>
        </authorList>
    </citation>
    <scope>NUCLEOTIDE SEQUENCE [LARGE SCALE GENOMIC DNA]</scope>
    <source>
        <strain evidence="8 9">DSM 105498</strain>
    </source>
</reference>
<dbReference type="PANTHER" id="PTHR30629">
    <property type="entry name" value="PROPHAGE INTEGRASE"/>
    <property type="match status" value="1"/>
</dbReference>
<keyword evidence="2" id="KW-0229">DNA integration</keyword>
<protein>
    <submittedName>
        <fullName evidence="8">Integrase</fullName>
    </submittedName>
</protein>
<evidence type="ECO:0000259" key="6">
    <source>
        <dbReference type="PROSITE" id="PS51898"/>
    </source>
</evidence>
<dbReference type="InterPro" id="IPR002104">
    <property type="entry name" value="Integrase_catalytic"/>
</dbReference>
<gene>
    <name evidence="8" type="ORF">FHU40_001778</name>
</gene>
<feature type="domain" description="Tyr recombinase" evidence="6">
    <location>
        <begin position="153"/>
        <end position="361"/>
    </location>
</feature>
<evidence type="ECO:0000256" key="1">
    <source>
        <dbReference type="ARBA" id="ARBA00008857"/>
    </source>
</evidence>
<evidence type="ECO:0000256" key="2">
    <source>
        <dbReference type="ARBA" id="ARBA00022908"/>
    </source>
</evidence>
<evidence type="ECO:0000313" key="9">
    <source>
        <dbReference type="Proteomes" id="UP000589626"/>
    </source>
</evidence>
<keyword evidence="3 5" id="KW-0238">DNA-binding</keyword>
<dbReference type="GO" id="GO:0015074">
    <property type="term" value="P:DNA integration"/>
    <property type="evidence" value="ECO:0007669"/>
    <property type="project" value="UniProtKB-KW"/>
</dbReference>
<comment type="similarity">
    <text evidence="1">Belongs to the 'phage' integrase family.</text>
</comment>
<dbReference type="Gene3D" id="1.10.150.130">
    <property type="match status" value="1"/>
</dbReference>
<dbReference type="PANTHER" id="PTHR30629:SF2">
    <property type="entry name" value="PROPHAGE INTEGRASE INTS-RELATED"/>
    <property type="match status" value="1"/>
</dbReference>
<dbReference type="InterPro" id="IPR013762">
    <property type="entry name" value="Integrase-like_cat_sf"/>
</dbReference>
<evidence type="ECO:0000259" key="7">
    <source>
        <dbReference type="PROSITE" id="PS51900"/>
    </source>
</evidence>
<dbReference type="Gene3D" id="1.10.443.10">
    <property type="entry name" value="Intergrase catalytic core"/>
    <property type="match status" value="1"/>
</dbReference>
<feature type="domain" description="Core-binding (CB)" evidence="7">
    <location>
        <begin position="48"/>
        <end position="134"/>
    </location>
</feature>
<dbReference type="Proteomes" id="UP000589626">
    <property type="component" value="Unassembled WGS sequence"/>
</dbReference>
<dbReference type="GO" id="GO:0003677">
    <property type="term" value="F:DNA binding"/>
    <property type="evidence" value="ECO:0007669"/>
    <property type="project" value="UniProtKB-UniRule"/>
</dbReference>
<evidence type="ECO:0000256" key="5">
    <source>
        <dbReference type="PROSITE-ProRule" id="PRU01248"/>
    </source>
</evidence>
<comment type="caution">
    <text evidence="8">The sequence shown here is derived from an EMBL/GenBank/DDBJ whole genome shotgun (WGS) entry which is preliminary data.</text>
</comment>
<proteinExistence type="inferred from homology"/>
<sequence length="371" mass="40532">MVIDTAPKGAPKRKQVSRNFRTLQEAREFVTETRQNVAQGRYTAPSKVTFRTLAEDWLKSRRDIREVTRSGYADALGNPLDFFGDHIAQSLSRTDVENLMDHLGTFGGKRGKPLSQRSQVYALQAVRAVFAYGVSVGVLSANPATDVKPRRRTKDDALAVNIWAPAQLVQFVAHVDTHEEEWTRAAFRLSACGLRRSEVLGLAWSEVDLDSGTVKVEASRVKVGRGSTTNRDATKSKASSRAVPVEEMWPGTVAALRALKARQAADRLAMGTAWPDSGLVVVDESGSPIQPDAYSGRWRVLRADAGLPRIRLHELRHSIATTLHRSGVAPADAAGLLGHEVATHMSFYVQSTKTGAEEAARTLGSVLRTVQ</sequence>
<evidence type="ECO:0000313" key="8">
    <source>
        <dbReference type="EMBL" id="MBB3041977.1"/>
    </source>
</evidence>
<dbReference type="InterPro" id="IPR011010">
    <property type="entry name" value="DNA_brk_join_enz"/>
</dbReference>
<dbReference type="InterPro" id="IPR050808">
    <property type="entry name" value="Phage_Integrase"/>
</dbReference>
<dbReference type="GO" id="GO:0006310">
    <property type="term" value="P:DNA recombination"/>
    <property type="evidence" value="ECO:0007669"/>
    <property type="project" value="UniProtKB-KW"/>
</dbReference>
<dbReference type="SUPFAM" id="SSF56349">
    <property type="entry name" value="DNA breaking-rejoining enzymes"/>
    <property type="match status" value="1"/>
</dbReference>
<dbReference type="PROSITE" id="PS51900">
    <property type="entry name" value="CB"/>
    <property type="match status" value="1"/>
</dbReference>
<keyword evidence="4" id="KW-0233">DNA recombination</keyword>
<name>A0A7W4VUE4_9ACTN</name>
<dbReference type="PROSITE" id="PS51898">
    <property type="entry name" value="TYR_RECOMBINASE"/>
    <property type="match status" value="1"/>
</dbReference>
<dbReference type="InterPro" id="IPR010998">
    <property type="entry name" value="Integrase_recombinase_N"/>
</dbReference>
<keyword evidence="9" id="KW-1185">Reference proteome</keyword>
<dbReference type="AlphaFoldDB" id="A0A7W4VUE4"/>
<dbReference type="CDD" id="cd01189">
    <property type="entry name" value="INT_ICEBs1_C_like"/>
    <property type="match status" value="1"/>
</dbReference>
<dbReference type="InterPro" id="IPR044068">
    <property type="entry name" value="CB"/>
</dbReference>